<evidence type="ECO:0000313" key="3">
    <source>
        <dbReference type="Proteomes" id="UP001501570"/>
    </source>
</evidence>
<dbReference type="Proteomes" id="UP001501570">
    <property type="component" value="Unassembled WGS sequence"/>
</dbReference>
<evidence type="ECO:0000313" key="2">
    <source>
        <dbReference type="EMBL" id="GAA5181260.1"/>
    </source>
</evidence>
<accession>A0ABP9RP90</accession>
<reference evidence="3" key="1">
    <citation type="journal article" date="2019" name="Int. J. Syst. Evol. Microbiol.">
        <title>The Global Catalogue of Microorganisms (GCM) 10K type strain sequencing project: providing services to taxonomists for standard genome sequencing and annotation.</title>
        <authorList>
            <consortium name="The Broad Institute Genomics Platform"/>
            <consortium name="The Broad Institute Genome Sequencing Center for Infectious Disease"/>
            <person name="Wu L."/>
            <person name="Ma J."/>
        </authorList>
    </citation>
    <scope>NUCLEOTIDE SEQUENCE [LARGE SCALE GENOMIC DNA]</scope>
    <source>
        <strain evidence="3">JCM 18304</strain>
    </source>
</reference>
<name>A0ABP9RP90_9ACTN</name>
<dbReference type="EMBL" id="BAABJQ010000004">
    <property type="protein sequence ID" value="GAA5181260.1"/>
    <property type="molecule type" value="Genomic_DNA"/>
</dbReference>
<organism evidence="2 3">
    <name type="scientific">Rugosimonospora acidiphila</name>
    <dbReference type="NCBI Taxonomy" id="556531"/>
    <lineage>
        <taxon>Bacteria</taxon>
        <taxon>Bacillati</taxon>
        <taxon>Actinomycetota</taxon>
        <taxon>Actinomycetes</taxon>
        <taxon>Micromonosporales</taxon>
        <taxon>Micromonosporaceae</taxon>
        <taxon>Rugosimonospora</taxon>
    </lineage>
</organism>
<feature type="compositionally biased region" description="Low complexity" evidence="1">
    <location>
        <begin position="35"/>
        <end position="46"/>
    </location>
</feature>
<feature type="region of interest" description="Disordered" evidence="1">
    <location>
        <begin position="22"/>
        <end position="78"/>
    </location>
</feature>
<feature type="compositionally biased region" description="Basic residues" evidence="1">
    <location>
        <begin position="48"/>
        <end position="60"/>
    </location>
</feature>
<sequence length="78" mass="8189">MKPAGCARTTYWIWHAAGDDTTAAGGSPPLLVQPATASSATAETASRVSHRAGRRLRRPTSRASPAMVEVSRGNLNKT</sequence>
<keyword evidence="3" id="KW-1185">Reference proteome</keyword>
<proteinExistence type="predicted"/>
<comment type="caution">
    <text evidence="2">The sequence shown here is derived from an EMBL/GenBank/DDBJ whole genome shotgun (WGS) entry which is preliminary data.</text>
</comment>
<protein>
    <submittedName>
        <fullName evidence="2">Uncharacterized protein</fullName>
    </submittedName>
</protein>
<gene>
    <name evidence="2" type="ORF">GCM10023322_15480</name>
</gene>
<evidence type="ECO:0000256" key="1">
    <source>
        <dbReference type="SAM" id="MobiDB-lite"/>
    </source>
</evidence>